<evidence type="ECO:0000256" key="6">
    <source>
        <dbReference type="ARBA" id="ARBA00022989"/>
    </source>
</evidence>
<dbReference type="GO" id="GO:0005886">
    <property type="term" value="C:plasma membrane"/>
    <property type="evidence" value="ECO:0007669"/>
    <property type="project" value="UniProtKB-SubCell"/>
</dbReference>
<evidence type="ECO:0000256" key="4">
    <source>
        <dbReference type="ARBA" id="ARBA00022475"/>
    </source>
</evidence>
<evidence type="ECO:0000256" key="1">
    <source>
        <dbReference type="ARBA" id="ARBA00004651"/>
    </source>
</evidence>
<sequence>MLASLTKHQVLCYLTAILTGALLGLALPAAATLATAAITPCLIALLFVTFLEIPFDAVRDSFTDMKFLGAVALANFLIVPLVVAGLHIMMPLDETVVVPVLIVLLTPCIDYVLVFTRLAGGADASLLALTPVLMLVQIIALPVYLWIILGESAAAAITPGPFVTALVIFIILPLGASLALRLLARRSAVADHSARIVSTSMVPLMMLTLAVIAAAQVPLVAPHLPELGGAIATFVVFAIITTILGWILARLLPVTVGMGRALIFTGVTRNSLVMLPIVRAITADGIGSAAIVAQTMVELVFMLILVRVVPRILPETAVSENR</sequence>
<feature type="transmembrane region" description="Helical" evidence="8">
    <location>
        <begin position="37"/>
        <end position="55"/>
    </location>
</feature>
<evidence type="ECO:0000256" key="8">
    <source>
        <dbReference type="SAM" id="Phobius"/>
    </source>
</evidence>
<feature type="transmembrane region" description="Helical" evidence="8">
    <location>
        <begin position="126"/>
        <end position="149"/>
    </location>
</feature>
<evidence type="ECO:0000313" key="9">
    <source>
        <dbReference type="EMBL" id="SDT19719.1"/>
    </source>
</evidence>
<feature type="transmembrane region" description="Helical" evidence="8">
    <location>
        <begin position="161"/>
        <end position="184"/>
    </location>
</feature>
<name>A0A1H1YEM2_BRESA</name>
<feature type="transmembrane region" description="Helical" evidence="8">
    <location>
        <begin position="67"/>
        <end position="90"/>
    </location>
</feature>
<dbReference type="GO" id="GO:0015105">
    <property type="term" value="F:arsenite transmembrane transporter activity"/>
    <property type="evidence" value="ECO:0007669"/>
    <property type="project" value="TreeGrafter"/>
</dbReference>
<dbReference type="GO" id="GO:0015297">
    <property type="term" value="F:antiporter activity"/>
    <property type="evidence" value="ECO:0007669"/>
    <property type="project" value="InterPro"/>
</dbReference>
<feature type="transmembrane region" description="Helical" evidence="8">
    <location>
        <begin position="96"/>
        <end position="114"/>
    </location>
</feature>
<dbReference type="Proteomes" id="UP000199700">
    <property type="component" value="Chromosome"/>
</dbReference>
<keyword evidence="7 8" id="KW-0472">Membrane</keyword>
<dbReference type="STRING" id="629680.SAMN04489751_4077"/>
<evidence type="ECO:0000256" key="7">
    <source>
        <dbReference type="ARBA" id="ARBA00023136"/>
    </source>
</evidence>
<dbReference type="RefSeq" id="WP_092108550.1">
    <property type="nucleotide sequence ID" value="NZ_LT629739.1"/>
</dbReference>
<keyword evidence="10" id="KW-1185">Reference proteome</keyword>
<dbReference type="Pfam" id="PF01758">
    <property type="entry name" value="SBF"/>
    <property type="match status" value="1"/>
</dbReference>
<evidence type="ECO:0000313" key="10">
    <source>
        <dbReference type="Proteomes" id="UP000199700"/>
    </source>
</evidence>
<protein>
    <submittedName>
        <fullName evidence="9">Arsenite efflux pump ArsB, ACR3 family</fullName>
    </submittedName>
</protein>
<gene>
    <name evidence="9" type="ORF">SAMN04489751_4077</name>
</gene>
<keyword evidence="3" id="KW-0813">Transport</keyword>
<feature type="transmembrane region" description="Helical" evidence="8">
    <location>
        <begin position="196"/>
        <end position="215"/>
    </location>
</feature>
<feature type="transmembrane region" description="Helical" evidence="8">
    <location>
        <begin position="287"/>
        <end position="306"/>
    </location>
</feature>
<dbReference type="Gene3D" id="1.20.1530.20">
    <property type="match status" value="1"/>
</dbReference>
<keyword evidence="6 8" id="KW-1133">Transmembrane helix</keyword>
<keyword evidence="5 8" id="KW-0812">Transmembrane</keyword>
<evidence type="ECO:0000256" key="2">
    <source>
        <dbReference type="ARBA" id="ARBA00010110"/>
    </source>
</evidence>
<dbReference type="InterPro" id="IPR038770">
    <property type="entry name" value="Na+/solute_symporter_sf"/>
</dbReference>
<feature type="transmembrane region" description="Helical" evidence="8">
    <location>
        <begin position="261"/>
        <end position="281"/>
    </location>
</feature>
<feature type="transmembrane region" description="Helical" evidence="8">
    <location>
        <begin position="227"/>
        <end position="249"/>
    </location>
</feature>
<feature type="transmembrane region" description="Helical" evidence="8">
    <location>
        <begin position="12"/>
        <end position="31"/>
    </location>
</feature>
<evidence type="ECO:0000256" key="3">
    <source>
        <dbReference type="ARBA" id="ARBA00022448"/>
    </source>
</evidence>
<dbReference type="OrthoDB" id="3254016at2"/>
<evidence type="ECO:0000256" key="5">
    <source>
        <dbReference type="ARBA" id="ARBA00022692"/>
    </source>
</evidence>
<proteinExistence type="inferred from homology"/>
<dbReference type="AlphaFoldDB" id="A0A1H1YEM2"/>
<dbReference type="GO" id="GO:0015104">
    <property type="term" value="F:antimonite transmembrane transporter activity"/>
    <property type="evidence" value="ECO:0007669"/>
    <property type="project" value="TreeGrafter"/>
</dbReference>
<reference evidence="9" key="1">
    <citation type="submission" date="2016-10" db="EMBL/GenBank/DDBJ databases">
        <authorList>
            <person name="Varghese N."/>
            <person name="Submissions S."/>
        </authorList>
    </citation>
    <scope>NUCLEOTIDE SEQUENCE [LARGE SCALE GENOMIC DNA]</scope>
    <source>
        <strain evidence="9">DSM 22082</strain>
    </source>
</reference>
<dbReference type="PANTHER" id="PTHR43057">
    <property type="entry name" value="ARSENITE EFFLUX TRANSPORTER"/>
    <property type="match status" value="1"/>
</dbReference>
<comment type="similarity">
    <text evidence="2">Belongs to the arsenical resistance-3 (ACR3) (TC 2.A.59) family.</text>
</comment>
<comment type="subcellular location">
    <subcellularLocation>
        <location evidence="1">Cell membrane</location>
        <topology evidence="1">Multi-pass membrane protein</topology>
    </subcellularLocation>
</comment>
<dbReference type="InterPro" id="IPR004706">
    <property type="entry name" value="Arsenical-R_Acr3"/>
</dbReference>
<dbReference type="InterPro" id="IPR002657">
    <property type="entry name" value="BilAc:Na_symport/Acr3"/>
</dbReference>
<organism evidence="9 10">
    <name type="scientific">Brevibacterium sandarakinum</name>
    <dbReference type="NCBI Taxonomy" id="629680"/>
    <lineage>
        <taxon>Bacteria</taxon>
        <taxon>Bacillati</taxon>
        <taxon>Actinomycetota</taxon>
        <taxon>Actinomycetes</taxon>
        <taxon>Micrococcales</taxon>
        <taxon>Brevibacteriaceae</taxon>
        <taxon>Brevibacterium</taxon>
    </lineage>
</organism>
<dbReference type="EMBL" id="LT629739">
    <property type="protein sequence ID" value="SDT19719.1"/>
    <property type="molecule type" value="Genomic_DNA"/>
</dbReference>
<accession>A0A1H1YEM2</accession>
<dbReference type="PANTHER" id="PTHR43057:SF1">
    <property type="entry name" value="ARSENICAL-RESISTANCE PROTEIN 3"/>
    <property type="match status" value="1"/>
</dbReference>
<keyword evidence="4" id="KW-1003">Cell membrane</keyword>